<name>A0ABR2N516_9ASPA</name>
<keyword evidence="2" id="KW-1185">Reference proteome</keyword>
<dbReference type="InterPro" id="IPR027417">
    <property type="entry name" value="P-loop_NTPase"/>
</dbReference>
<protein>
    <submittedName>
        <fullName evidence="1">Dynamin-related protein 4A</fullName>
    </submittedName>
</protein>
<dbReference type="Proteomes" id="UP001412067">
    <property type="component" value="Unassembled WGS sequence"/>
</dbReference>
<sequence length="201" mass="22086">MFHKHGVPELIIIDFPECPLVPADGENTRRCSSSPKPMTNPLISSYTECIRPLLNAVNGPRQQNILEEEVKLLTIFVVDDQSSCKASVIESLASINLPQGGTGWSSEMPVQCGLYLQYGGNQMGILSKESIEDAIQAVTNQIADNGKNYSDTPLTLMFHKHDVSQLTIIDLTECPLAPAAGELLLLQQCNELYTTIQLHFT</sequence>
<evidence type="ECO:0000313" key="2">
    <source>
        <dbReference type="Proteomes" id="UP001412067"/>
    </source>
</evidence>
<reference evidence="1 2" key="1">
    <citation type="journal article" date="2022" name="Nat. Plants">
        <title>Genomes of leafy and leafless Platanthera orchids illuminate the evolution of mycoheterotrophy.</title>
        <authorList>
            <person name="Li M.H."/>
            <person name="Liu K.W."/>
            <person name="Li Z."/>
            <person name="Lu H.C."/>
            <person name="Ye Q.L."/>
            <person name="Zhang D."/>
            <person name="Wang J.Y."/>
            <person name="Li Y.F."/>
            <person name="Zhong Z.M."/>
            <person name="Liu X."/>
            <person name="Yu X."/>
            <person name="Liu D.K."/>
            <person name="Tu X.D."/>
            <person name="Liu B."/>
            <person name="Hao Y."/>
            <person name="Liao X.Y."/>
            <person name="Jiang Y.T."/>
            <person name="Sun W.H."/>
            <person name="Chen J."/>
            <person name="Chen Y.Q."/>
            <person name="Ai Y."/>
            <person name="Zhai J.W."/>
            <person name="Wu S.S."/>
            <person name="Zhou Z."/>
            <person name="Hsiao Y.Y."/>
            <person name="Wu W.L."/>
            <person name="Chen Y.Y."/>
            <person name="Lin Y.F."/>
            <person name="Hsu J.L."/>
            <person name="Li C.Y."/>
            <person name="Wang Z.W."/>
            <person name="Zhao X."/>
            <person name="Zhong W.Y."/>
            <person name="Ma X.K."/>
            <person name="Ma L."/>
            <person name="Huang J."/>
            <person name="Chen G.Z."/>
            <person name="Huang M.Z."/>
            <person name="Huang L."/>
            <person name="Peng D.H."/>
            <person name="Luo Y.B."/>
            <person name="Zou S.Q."/>
            <person name="Chen S.P."/>
            <person name="Lan S."/>
            <person name="Tsai W.C."/>
            <person name="Van de Peer Y."/>
            <person name="Liu Z.J."/>
        </authorList>
    </citation>
    <scope>NUCLEOTIDE SEQUENCE [LARGE SCALE GENOMIC DNA]</scope>
    <source>
        <strain evidence="1">Lor288</strain>
    </source>
</reference>
<organism evidence="1 2">
    <name type="scientific">Platanthera guangdongensis</name>
    <dbReference type="NCBI Taxonomy" id="2320717"/>
    <lineage>
        <taxon>Eukaryota</taxon>
        <taxon>Viridiplantae</taxon>
        <taxon>Streptophyta</taxon>
        <taxon>Embryophyta</taxon>
        <taxon>Tracheophyta</taxon>
        <taxon>Spermatophyta</taxon>
        <taxon>Magnoliopsida</taxon>
        <taxon>Liliopsida</taxon>
        <taxon>Asparagales</taxon>
        <taxon>Orchidaceae</taxon>
        <taxon>Orchidoideae</taxon>
        <taxon>Orchideae</taxon>
        <taxon>Orchidinae</taxon>
        <taxon>Platanthera</taxon>
    </lineage>
</organism>
<accession>A0ABR2N516</accession>
<dbReference type="Gene3D" id="3.40.50.300">
    <property type="entry name" value="P-loop containing nucleotide triphosphate hydrolases"/>
    <property type="match status" value="1"/>
</dbReference>
<gene>
    <name evidence="1" type="primary">DRP4A</name>
    <name evidence="1" type="ORF">KSP40_PGU010645</name>
</gene>
<comment type="caution">
    <text evidence="1">The sequence shown here is derived from an EMBL/GenBank/DDBJ whole genome shotgun (WGS) entry which is preliminary data.</text>
</comment>
<evidence type="ECO:0000313" key="1">
    <source>
        <dbReference type="EMBL" id="KAK8971247.1"/>
    </source>
</evidence>
<dbReference type="EMBL" id="JBBWWR010000001">
    <property type="protein sequence ID" value="KAK8971247.1"/>
    <property type="molecule type" value="Genomic_DNA"/>
</dbReference>
<proteinExistence type="predicted"/>